<protein>
    <submittedName>
        <fullName evidence="2">Polysaccharide pyruvyl transferase WcaK-like protein</fullName>
    </submittedName>
</protein>
<reference evidence="2 3" key="1">
    <citation type="submission" date="2018-03" db="EMBL/GenBank/DDBJ databases">
        <title>Comparative analysis of microorganisms from saline springs in Andes Mountain Range, Colombia.</title>
        <authorList>
            <person name="Rubin E."/>
        </authorList>
    </citation>
    <scope>NUCLEOTIDE SEQUENCE [LARGE SCALE GENOMIC DNA]</scope>
    <source>
        <strain evidence="2 3">CG 23</strain>
    </source>
</reference>
<evidence type="ECO:0000313" key="2">
    <source>
        <dbReference type="EMBL" id="PRZ06411.1"/>
    </source>
</evidence>
<gene>
    <name evidence="2" type="ORF">BCL65_10685</name>
</gene>
<dbReference type="Proteomes" id="UP000239895">
    <property type="component" value="Unassembled WGS sequence"/>
</dbReference>
<evidence type="ECO:0000313" key="3">
    <source>
        <dbReference type="Proteomes" id="UP000239895"/>
    </source>
</evidence>
<evidence type="ECO:0000259" key="1">
    <source>
        <dbReference type="Pfam" id="PF04230"/>
    </source>
</evidence>
<proteinExistence type="predicted"/>
<dbReference type="SUPFAM" id="SSF53756">
    <property type="entry name" value="UDP-Glycosyltransferase/glycogen phosphorylase"/>
    <property type="match status" value="1"/>
</dbReference>
<comment type="caution">
    <text evidence="2">The sequence shown here is derived from an EMBL/GenBank/DDBJ whole genome shotgun (WGS) entry which is preliminary data.</text>
</comment>
<dbReference type="PANTHER" id="PTHR36836">
    <property type="entry name" value="COLANIC ACID BIOSYNTHESIS PROTEIN WCAK"/>
    <property type="match status" value="1"/>
</dbReference>
<dbReference type="PANTHER" id="PTHR36836:SF1">
    <property type="entry name" value="COLANIC ACID BIOSYNTHESIS PROTEIN WCAK"/>
    <property type="match status" value="1"/>
</dbReference>
<dbReference type="Pfam" id="PF04230">
    <property type="entry name" value="PS_pyruv_trans"/>
    <property type="match status" value="1"/>
</dbReference>
<dbReference type="InterPro" id="IPR007345">
    <property type="entry name" value="Polysacch_pyruvyl_Trfase"/>
</dbReference>
<organism evidence="2 3">
    <name type="scientific">Isoptericola halotolerans</name>
    <dbReference type="NCBI Taxonomy" id="300560"/>
    <lineage>
        <taxon>Bacteria</taxon>
        <taxon>Bacillati</taxon>
        <taxon>Actinomycetota</taxon>
        <taxon>Actinomycetes</taxon>
        <taxon>Micrococcales</taxon>
        <taxon>Promicromonosporaceae</taxon>
        <taxon>Isoptericola</taxon>
    </lineage>
</organism>
<keyword evidence="3" id="KW-1185">Reference proteome</keyword>
<sequence>MRAPEGTTAGRGTPSADRRRRVGLLGQFGIGNLGNEASLDAMLTVLAGSADLTILTEEPDAVHAARGLPAVSLTDPGAPRGGWRGVVGKGRDLRWTWHQVGEVDAVVVPGTGLLEGSAVRATAVPLTVFWYALCARLRRRPFHVLSVGVDTDGSWLTRQLFAAVVRSATIVTVRDGGSAACVQELTRRRPPVVPDLVLADDPAAAPSAGSGPPCVAIGVIDTHGTGTVEASWDRDAYLRRMGELIGRVLAAGAEVRVVGGAGLDDAMAAEVVAQAADPRAVLAPARSMQALDGVLSACDVVVASRYHNLVAGLRLGVPLVSIGYAEKQRWLLTDLGAADRAHDVADFDPETVADQVVDLLERSTAGRGTAGAAWLGRARAVLGRQAVGLRADLGLEPVAHPEEARR</sequence>
<dbReference type="EMBL" id="PVTX01000006">
    <property type="protein sequence ID" value="PRZ06411.1"/>
    <property type="molecule type" value="Genomic_DNA"/>
</dbReference>
<dbReference type="RefSeq" id="WP_106267577.1">
    <property type="nucleotide sequence ID" value="NZ_PVTX01000006.1"/>
</dbReference>
<feature type="domain" description="Polysaccharide pyruvyl transferase" evidence="1">
    <location>
        <begin position="32"/>
        <end position="324"/>
    </location>
</feature>
<name>A0ABX5EG44_9MICO</name>
<accession>A0ABX5EG44</accession>